<protein>
    <submittedName>
        <fullName evidence="2">Uncharacterized protein</fullName>
    </submittedName>
</protein>
<keyword evidence="1" id="KW-0472">Membrane</keyword>
<evidence type="ECO:0000313" key="3">
    <source>
        <dbReference type="Proteomes" id="UP000034889"/>
    </source>
</evidence>
<keyword evidence="1" id="KW-0812">Transmembrane</keyword>
<proteinExistence type="predicted"/>
<dbReference type="Proteomes" id="UP000034889">
    <property type="component" value="Unassembled WGS sequence"/>
</dbReference>
<evidence type="ECO:0000256" key="1">
    <source>
        <dbReference type="SAM" id="Phobius"/>
    </source>
</evidence>
<name>A0A0G1K3E5_9BACT</name>
<gene>
    <name evidence="2" type="ORF">UW74_C0027G0006</name>
</gene>
<accession>A0A0G1K3E5</accession>
<dbReference type="AlphaFoldDB" id="A0A0G1K3E5"/>
<evidence type="ECO:0000313" key="2">
    <source>
        <dbReference type="EMBL" id="KKT78115.1"/>
    </source>
</evidence>
<organism evidence="2 3">
    <name type="scientific">Candidatus Giovannonibacteria bacterium GW2011_GWC2_44_8</name>
    <dbReference type="NCBI Taxonomy" id="1618657"/>
    <lineage>
        <taxon>Bacteria</taxon>
        <taxon>Candidatus Giovannoniibacteriota</taxon>
    </lineage>
</organism>
<dbReference type="EMBL" id="LCJM01000027">
    <property type="protein sequence ID" value="KKT78115.1"/>
    <property type="molecule type" value="Genomic_DNA"/>
</dbReference>
<comment type="caution">
    <text evidence="2">The sequence shown here is derived from an EMBL/GenBank/DDBJ whole genome shotgun (WGS) entry which is preliminary data.</text>
</comment>
<reference evidence="2 3" key="1">
    <citation type="journal article" date="2015" name="Nature">
        <title>rRNA introns, odd ribosomes, and small enigmatic genomes across a large radiation of phyla.</title>
        <authorList>
            <person name="Brown C.T."/>
            <person name="Hug L.A."/>
            <person name="Thomas B.C."/>
            <person name="Sharon I."/>
            <person name="Castelle C.J."/>
            <person name="Singh A."/>
            <person name="Wilkins M.J."/>
            <person name="Williams K.H."/>
            <person name="Banfield J.F."/>
        </authorList>
    </citation>
    <scope>NUCLEOTIDE SEQUENCE [LARGE SCALE GENOMIC DNA]</scope>
</reference>
<keyword evidence="1" id="KW-1133">Transmembrane helix</keyword>
<feature type="transmembrane region" description="Helical" evidence="1">
    <location>
        <begin position="6"/>
        <end position="23"/>
    </location>
</feature>
<sequence>MTAFYIVVGITMIMAIITTVVFNRDASKNPEYEHSNISSFMNAKTTYRIDMRSDKKQI</sequence>